<dbReference type="AlphaFoldDB" id="A0A7S3JB47"/>
<dbReference type="Pfam" id="PF03357">
    <property type="entry name" value="Snf7"/>
    <property type="match status" value="1"/>
</dbReference>
<dbReference type="GO" id="GO:0007034">
    <property type="term" value="P:vacuolar transport"/>
    <property type="evidence" value="ECO:0007669"/>
    <property type="project" value="InterPro"/>
</dbReference>
<dbReference type="InterPro" id="IPR005024">
    <property type="entry name" value="Snf7_fam"/>
</dbReference>
<reference evidence="2" key="1">
    <citation type="submission" date="2021-01" db="EMBL/GenBank/DDBJ databases">
        <authorList>
            <person name="Corre E."/>
            <person name="Pelletier E."/>
            <person name="Niang G."/>
            <person name="Scheremetjew M."/>
            <person name="Finn R."/>
            <person name="Kale V."/>
            <person name="Holt S."/>
            <person name="Cochrane G."/>
            <person name="Meng A."/>
            <person name="Brown T."/>
            <person name="Cohen L."/>
        </authorList>
    </citation>
    <scope>NUCLEOTIDE SEQUENCE</scope>
    <source>
        <strain evidence="2">FSP1.4</strain>
    </source>
</reference>
<sequence length="208" mass="23145">MGSKGSQPKEITPDEIKSSKRLIERAGRKIERERKKLEREQEKAKKEIAKLAKKGMHKPAKIIARDVAKLNSQIEQTYMLQSQLKTISFQLTQALTTKEMGGILGISAETLSAVNENMDINSIMSVCKEFAKNSDRLEATGEVLGDAFDMVGDPGLDADADRLYEQALDDQALEINNDGIAVPKKKLKEEVEEEEKDDLESRLAALGR</sequence>
<accession>A0A7S3JB47</accession>
<protein>
    <submittedName>
        <fullName evidence="2">Uncharacterized protein</fullName>
    </submittedName>
</protein>
<evidence type="ECO:0000256" key="1">
    <source>
        <dbReference type="SAM" id="MobiDB-lite"/>
    </source>
</evidence>
<feature type="region of interest" description="Disordered" evidence="1">
    <location>
        <begin position="187"/>
        <end position="208"/>
    </location>
</feature>
<dbReference type="PANTHER" id="PTHR10476">
    <property type="entry name" value="CHARGED MULTIVESICULAR BODY PROTEIN"/>
    <property type="match status" value="1"/>
</dbReference>
<evidence type="ECO:0000313" key="2">
    <source>
        <dbReference type="EMBL" id="CAE0350561.1"/>
    </source>
</evidence>
<dbReference type="Gene3D" id="6.10.140.1230">
    <property type="match status" value="1"/>
</dbReference>
<feature type="compositionally biased region" description="Basic and acidic residues" evidence="1">
    <location>
        <begin position="11"/>
        <end position="42"/>
    </location>
</feature>
<name>A0A7S3JB47_9SPIT</name>
<gene>
    <name evidence="2" type="ORF">EHAR0213_LOCUS9475</name>
</gene>
<organism evidence="2">
    <name type="scientific">Euplotes harpa</name>
    <dbReference type="NCBI Taxonomy" id="151035"/>
    <lineage>
        <taxon>Eukaryota</taxon>
        <taxon>Sar</taxon>
        <taxon>Alveolata</taxon>
        <taxon>Ciliophora</taxon>
        <taxon>Intramacronucleata</taxon>
        <taxon>Spirotrichea</taxon>
        <taxon>Hypotrichia</taxon>
        <taxon>Euplotida</taxon>
        <taxon>Euplotidae</taxon>
        <taxon>Euplotes</taxon>
    </lineage>
</organism>
<feature type="region of interest" description="Disordered" evidence="1">
    <location>
        <begin position="1"/>
        <end position="42"/>
    </location>
</feature>
<dbReference type="EMBL" id="HBII01022806">
    <property type="protein sequence ID" value="CAE0350561.1"/>
    <property type="molecule type" value="Transcribed_RNA"/>
</dbReference>
<proteinExistence type="predicted"/>